<feature type="repeat" description="TPR" evidence="3">
    <location>
        <begin position="200"/>
        <end position="233"/>
    </location>
</feature>
<evidence type="ECO:0000256" key="2">
    <source>
        <dbReference type="ARBA" id="ARBA00022803"/>
    </source>
</evidence>
<name>A0A081C769_VECG1</name>
<dbReference type="InterPro" id="IPR011990">
    <property type="entry name" value="TPR-like_helical_dom_sf"/>
</dbReference>
<dbReference type="SMART" id="SM00028">
    <property type="entry name" value="TPR"/>
    <property type="match status" value="7"/>
</dbReference>
<dbReference type="STRING" id="1499967.U27_00321"/>
<keyword evidence="1" id="KW-0677">Repeat</keyword>
<dbReference type="eggNOG" id="COG0457">
    <property type="taxonomic scope" value="Bacteria"/>
</dbReference>
<reference evidence="4" key="1">
    <citation type="journal article" date="2015" name="PeerJ">
        <title>First genomic representation of candidate bacterial phylum KSB3 points to enhanced environmental sensing as a trigger of wastewater bulking.</title>
        <authorList>
            <person name="Sekiguchi Y."/>
            <person name="Ohashi A."/>
            <person name="Parks D.H."/>
            <person name="Yamauchi T."/>
            <person name="Tyson G.W."/>
            <person name="Hugenholtz P."/>
        </authorList>
    </citation>
    <scope>NUCLEOTIDE SEQUENCE [LARGE SCALE GENOMIC DNA]</scope>
</reference>
<keyword evidence="2 3" id="KW-0802">TPR repeat</keyword>
<dbReference type="PANTHER" id="PTHR45586:SF16">
    <property type="entry name" value="DOMAIN PROTEIN, PUTATIVE-RELATED"/>
    <property type="match status" value="1"/>
</dbReference>
<proteinExistence type="predicted"/>
<dbReference type="Pfam" id="PF13181">
    <property type="entry name" value="TPR_8"/>
    <property type="match status" value="2"/>
</dbReference>
<dbReference type="SUPFAM" id="SSF48452">
    <property type="entry name" value="TPR-like"/>
    <property type="match status" value="2"/>
</dbReference>
<dbReference type="Proteomes" id="UP000030661">
    <property type="component" value="Unassembled WGS sequence"/>
</dbReference>
<feature type="repeat" description="TPR" evidence="3">
    <location>
        <begin position="508"/>
        <end position="541"/>
    </location>
</feature>
<dbReference type="HOGENOM" id="CLU_488906_0_0_0"/>
<organism evidence="4">
    <name type="scientific">Vecturithrix granuli</name>
    <dbReference type="NCBI Taxonomy" id="1499967"/>
    <lineage>
        <taxon>Bacteria</taxon>
        <taxon>Candidatus Moduliflexota</taxon>
        <taxon>Candidatus Vecturitrichia</taxon>
        <taxon>Candidatus Vecturitrichales</taxon>
        <taxon>Candidatus Vecturitrichaceae</taxon>
        <taxon>Candidatus Vecturithrix</taxon>
    </lineage>
</organism>
<dbReference type="Gene3D" id="1.25.40.10">
    <property type="entry name" value="Tetratricopeptide repeat domain"/>
    <property type="match status" value="3"/>
</dbReference>
<evidence type="ECO:0000256" key="3">
    <source>
        <dbReference type="PROSITE-ProRule" id="PRU00339"/>
    </source>
</evidence>
<accession>A0A081C769</accession>
<evidence type="ECO:0000313" key="5">
    <source>
        <dbReference type="Proteomes" id="UP000030661"/>
    </source>
</evidence>
<dbReference type="PANTHER" id="PTHR45586">
    <property type="entry name" value="TPR REPEAT-CONTAINING PROTEIN PA4667"/>
    <property type="match status" value="1"/>
</dbReference>
<dbReference type="PROSITE" id="PS50005">
    <property type="entry name" value="TPR"/>
    <property type="match status" value="2"/>
</dbReference>
<dbReference type="InterPro" id="IPR019734">
    <property type="entry name" value="TPR_rpt"/>
</dbReference>
<gene>
    <name evidence="4" type="ORF">U27_00321</name>
</gene>
<evidence type="ECO:0000256" key="1">
    <source>
        <dbReference type="ARBA" id="ARBA00022737"/>
    </source>
</evidence>
<dbReference type="EMBL" id="DF820473">
    <property type="protein sequence ID" value="GAK60424.1"/>
    <property type="molecule type" value="Genomic_DNA"/>
</dbReference>
<evidence type="ECO:0000313" key="4">
    <source>
        <dbReference type="EMBL" id="GAK60424.1"/>
    </source>
</evidence>
<dbReference type="AlphaFoldDB" id="A0A081C769"/>
<sequence length="553" mass="62092">MAKKGSFLDVVKGLTQKKGGKDKEVEKYEKILQEHLDDRNALNALGDLYAKRNETGKACEYYLKVGELYAKDGFTLKAIAVYKKAQRAKPEIIKTYLDLADLYVQKGLIGEAKTNYLAAAEMQAAAGNKHDSLDTYRKIADLDPTNIKIRTKLAAMYESENFIEDAAVIYSDIGDVVIRKNLEEGQKYYDRALQLQAENEEILSRIGYSYTDLGLKEHAAKLFDSLVRMFPGNIDYKEQLEELTSGARAPEVALEEASIQFSEEELSSLNFGDETGATEPTLESHVLDFQIGEDGLTGLAEEEPRAAAIEEHTLDFAIADQGAISWQDEHEPKPESPEPPHETLSYGPDFHLDVEVFAEPAQETAAVPASEFFDLAGRLDTAAKQPKGLSPWGQRPPQPEPGVRIERSEQLALSEIDDIVKEFKQGVLEEVGTEDYETHYELGISYKEMSLLDDAIEELKLAALEPSKFVECQGIIALCYLEKGETALAVQAYQEARRRVEPQSGKYQDLTYQIASIYEEEEKITEAAQVYQELFQINPNYRDVKRRLKRLLG</sequence>
<dbReference type="InterPro" id="IPR051012">
    <property type="entry name" value="CellSynth/LPSAsmb/PSIAsmb"/>
</dbReference>
<keyword evidence="5" id="KW-1185">Reference proteome</keyword>
<protein>
    <submittedName>
        <fullName evidence="4">TPR domain protein</fullName>
    </submittedName>
</protein>